<dbReference type="EMBL" id="JAOB01000038">
    <property type="protein sequence ID" value="EUA44123.1"/>
    <property type="molecule type" value="Genomic_DNA"/>
</dbReference>
<gene>
    <name evidence="2" type="ORF">I553_2777</name>
</gene>
<name>X8BLK7_MYCXE</name>
<evidence type="ECO:0000256" key="1">
    <source>
        <dbReference type="SAM" id="MobiDB-lite"/>
    </source>
</evidence>
<organism evidence="2">
    <name type="scientific">Mycobacterium xenopi 4042</name>
    <dbReference type="NCBI Taxonomy" id="1299334"/>
    <lineage>
        <taxon>Bacteria</taxon>
        <taxon>Bacillati</taxon>
        <taxon>Actinomycetota</taxon>
        <taxon>Actinomycetes</taxon>
        <taxon>Mycobacteriales</taxon>
        <taxon>Mycobacteriaceae</taxon>
        <taxon>Mycobacterium</taxon>
    </lineage>
</organism>
<sequence length="204" mass="22155">MGTHDLFHDEDLAYAERLTRAGVACHVEVVPARSTASTCWCQSPSVAKLFRQPMRVFAASVHRDGLTAANASFPAITVAATMSASSSANTVCGETLSTHRSRDVPARQRAVGRLVGSTQEHRQCCSRRYTFARVENVSTGGGRCTAARMAPTDRRGRTAYGGQRHRDAARNSDATRTAGRAPPRAPQPGIHRRARRRSWVGSPR</sequence>
<evidence type="ECO:0000313" key="2">
    <source>
        <dbReference type="EMBL" id="EUA44123.1"/>
    </source>
</evidence>
<proteinExistence type="predicted"/>
<accession>X8BLK7</accession>
<keyword evidence="2" id="KW-0378">Hydrolase</keyword>
<comment type="caution">
    <text evidence="2">The sequence shown here is derived from an EMBL/GenBank/DDBJ whole genome shotgun (WGS) entry which is preliminary data.</text>
</comment>
<protein>
    <submittedName>
        <fullName evidence="2">Amidohydrolase 3 domain protein</fullName>
    </submittedName>
</protein>
<feature type="region of interest" description="Disordered" evidence="1">
    <location>
        <begin position="141"/>
        <end position="204"/>
    </location>
</feature>
<reference evidence="2" key="1">
    <citation type="submission" date="2014-01" db="EMBL/GenBank/DDBJ databases">
        <authorList>
            <person name="Brown-Elliot B."/>
            <person name="Wallace R."/>
            <person name="Lenaerts A."/>
            <person name="Ordway D."/>
            <person name="DeGroote M.A."/>
            <person name="Parker T."/>
            <person name="Sizemore C."/>
            <person name="Tallon L.J."/>
            <person name="Sadzewicz L.K."/>
            <person name="Sengamalay N."/>
            <person name="Fraser C.M."/>
            <person name="Hine E."/>
            <person name="Shefchek K.A."/>
            <person name="Das S.P."/>
            <person name="Tettelin H."/>
        </authorList>
    </citation>
    <scope>NUCLEOTIDE SEQUENCE [LARGE SCALE GENOMIC DNA]</scope>
    <source>
        <strain evidence="2">4042</strain>
    </source>
</reference>
<dbReference type="AlphaFoldDB" id="X8BLK7"/>
<dbReference type="GO" id="GO:0016787">
    <property type="term" value="F:hydrolase activity"/>
    <property type="evidence" value="ECO:0007669"/>
    <property type="project" value="UniProtKB-KW"/>
</dbReference>